<dbReference type="AlphaFoldDB" id="A0A820F8Q9"/>
<comment type="caution">
    <text evidence="1">The sequence shown here is derived from an EMBL/GenBank/DDBJ whole genome shotgun (WGS) entry which is preliminary data.</text>
</comment>
<sequence length="300" mass="36139">MLPFGNIRPERVKHIEFFDENKFEEKFEELINEINAIEAGLGMRTVAVNDMNFRDRFNAFVAEHIAMIQNCHLHRRNLSERDFGTVLRRLIQEFCPEILQSFQNDQTDNMDDREKQENDNDQLFRLLLENDKRLAELARIQVHLHEQDERLTAFTRFQEQQEQNNAQFTQQHLNQNQSMLLLSHIQEEQQQNYTDVQRQVSIQNEQLVQLTQRPQERNNHMSEQLLQHIEQLTQLVAQQQQQHARSMESLHELVNRTLETRPVVEQQQQQQRYHFDIDLFNKLVQTIILLYTLIILLKYK</sequence>
<reference evidence="1" key="1">
    <citation type="submission" date="2021-02" db="EMBL/GenBank/DDBJ databases">
        <authorList>
            <person name="Nowell W R."/>
        </authorList>
    </citation>
    <scope>NUCLEOTIDE SEQUENCE</scope>
</reference>
<evidence type="ECO:0000313" key="1">
    <source>
        <dbReference type="EMBL" id="CAF4257639.1"/>
    </source>
</evidence>
<dbReference type="Proteomes" id="UP000663844">
    <property type="component" value="Unassembled WGS sequence"/>
</dbReference>
<evidence type="ECO:0000313" key="2">
    <source>
        <dbReference type="Proteomes" id="UP000663844"/>
    </source>
</evidence>
<proteinExistence type="predicted"/>
<dbReference type="EMBL" id="CAJOAZ010012793">
    <property type="protein sequence ID" value="CAF4257639.1"/>
    <property type="molecule type" value="Genomic_DNA"/>
</dbReference>
<name>A0A820F8Q9_9BILA</name>
<gene>
    <name evidence="1" type="ORF">OXD698_LOCUS43793</name>
</gene>
<protein>
    <submittedName>
        <fullName evidence="1">Uncharacterized protein</fullName>
    </submittedName>
</protein>
<organism evidence="1 2">
    <name type="scientific">Adineta steineri</name>
    <dbReference type="NCBI Taxonomy" id="433720"/>
    <lineage>
        <taxon>Eukaryota</taxon>
        <taxon>Metazoa</taxon>
        <taxon>Spiralia</taxon>
        <taxon>Gnathifera</taxon>
        <taxon>Rotifera</taxon>
        <taxon>Eurotatoria</taxon>
        <taxon>Bdelloidea</taxon>
        <taxon>Adinetida</taxon>
        <taxon>Adinetidae</taxon>
        <taxon>Adineta</taxon>
    </lineage>
</organism>
<accession>A0A820F8Q9</accession>